<dbReference type="InterPro" id="IPR006260">
    <property type="entry name" value="TonB/TolA_C"/>
</dbReference>
<dbReference type="Pfam" id="PF02951">
    <property type="entry name" value="GSH-S_N"/>
    <property type="match status" value="1"/>
</dbReference>
<dbReference type="InterPro" id="IPR037682">
    <property type="entry name" value="TonB_C"/>
</dbReference>
<sequence>MPLNVIVVMDPIAHIKIAKDTTFAMLLEAQRRGHALHYVRPGGLALEGGVAVAWTAPLQVRDDPAGWYELGAFSRTEFGPGQVVLMRKDPPVDAEYVYDTQVLDVAAAAGACVVNNPQGLRDYNEKLAALLFPQCCPPTLVSRDAKALKAFALEHGQAVLKPLDGMGGRSIFRSGQGDPNLNVILETLTDGGRKLALAQKFIPDITAGDKRILLVDGEPVDYCLARIPQGDEFRGNLAAGGRGEGRPLSERDRWIAAQVGPEMKRRGMRFVGLDVIGDFLTEVNVTSPTCVRELDAQYGLNIAGRSALMDAAPAVLAPPPREAQRLGATIALSVLVHALLILGVGFAVKGDAPLVPTLEVIFSQTRTALTPKQADFLAAASQEGGGEHDRAQRPRDNQAGIVPQAQSGISPVPQQQQPAAPVPPPQARVVSSRNGQDTVALAQSRPTPLQPTPDAPLTAREQRDAEMARLAAEVHLRSAQYAKRPNRKFVSASTREYAYASYLRAWVDRAEQVGNLNYPDEARQRRLGGQVVISVGVRRDGSVESSRVLKSSGTPLLDEAALRVIQLAQPFPPLPDSDDQIDILQVTRTWVFLPGGELRDDR</sequence>
<dbReference type="FunFam" id="3.30.470.20:FF:000010">
    <property type="entry name" value="Glutathione synthetase"/>
    <property type="match status" value="1"/>
</dbReference>
<dbReference type="GO" id="GO:0055085">
    <property type="term" value="P:transmembrane transport"/>
    <property type="evidence" value="ECO:0007669"/>
    <property type="project" value="InterPro"/>
</dbReference>
<evidence type="ECO:0000256" key="5">
    <source>
        <dbReference type="ARBA" id="ARBA00022598"/>
    </source>
</evidence>
<dbReference type="GO" id="GO:0016020">
    <property type="term" value="C:membrane"/>
    <property type="evidence" value="ECO:0007669"/>
    <property type="project" value="UniProtKB-SubCell"/>
</dbReference>
<evidence type="ECO:0000256" key="11">
    <source>
        <dbReference type="ARBA" id="ARBA00022842"/>
    </source>
</evidence>
<keyword evidence="14" id="KW-0464">Manganese</keyword>
<dbReference type="PROSITE" id="PS52015">
    <property type="entry name" value="TONB_CTD"/>
    <property type="match status" value="1"/>
</dbReference>
<dbReference type="HAMAP" id="MF_00162">
    <property type="entry name" value="GSH_S"/>
    <property type="match status" value="1"/>
</dbReference>
<evidence type="ECO:0000256" key="17">
    <source>
        <dbReference type="SAM" id="MobiDB-lite"/>
    </source>
</evidence>
<keyword evidence="11" id="KW-0460">Magnesium</keyword>
<feature type="region of interest" description="Disordered" evidence="17">
    <location>
        <begin position="408"/>
        <end position="456"/>
    </location>
</feature>
<keyword evidence="5" id="KW-0436">Ligase</keyword>
<feature type="domain" description="ATP-grasp" evidence="18">
    <location>
        <begin position="125"/>
        <end position="311"/>
    </location>
</feature>
<comment type="cofactor">
    <cofactor evidence="1">
        <name>Mn(2+)</name>
        <dbReference type="ChEBI" id="CHEBI:29035"/>
    </cofactor>
</comment>
<comment type="catalytic activity">
    <reaction evidence="15">
        <text>gamma-L-glutamyl-L-cysteine + glycine + ATP = glutathione + ADP + phosphate + H(+)</text>
        <dbReference type="Rhea" id="RHEA:13557"/>
        <dbReference type="ChEBI" id="CHEBI:15378"/>
        <dbReference type="ChEBI" id="CHEBI:30616"/>
        <dbReference type="ChEBI" id="CHEBI:43474"/>
        <dbReference type="ChEBI" id="CHEBI:57305"/>
        <dbReference type="ChEBI" id="CHEBI:57925"/>
        <dbReference type="ChEBI" id="CHEBI:58173"/>
        <dbReference type="ChEBI" id="CHEBI:456216"/>
        <dbReference type="EC" id="6.3.2.3"/>
    </reaction>
</comment>
<evidence type="ECO:0000256" key="13">
    <source>
        <dbReference type="ARBA" id="ARBA00023136"/>
    </source>
</evidence>
<dbReference type="InterPro" id="IPR004215">
    <property type="entry name" value="GSHS_N"/>
</dbReference>
<dbReference type="SUPFAM" id="SSF56059">
    <property type="entry name" value="Glutathione synthetase ATP-binding domain-like"/>
    <property type="match status" value="1"/>
</dbReference>
<dbReference type="InterPro" id="IPR011761">
    <property type="entry name" value="ATP-grasp"/>
</dbReference>
<dbReference type="InterPro" id="IPR006284">
    <property type="entry name" value="Glut_synth_pro"/>
</dbReference>
<dbReference type="NCBIfam" id="TIGR01380">
    <property type="entry name" value="glut_syn"/>
    <property type="match status" value="1"/>
</dbReference>
<dbReference type="Pfam" id="PF03544">
    <property type="entry name" value="TonB_C"/>
    <property type="match status" value="1"/>
</dbReference>
<keyword evidence="13" id="KW-0472">Membrane</keyword>
<evidence type="ECO:0000256" key="4">
    <source>
        <dbReference type="ARBA" id="ARBA00012214"/>
    </source>
</evidence>
<comment type="cofactor">
    <cofactor evidence="2">
        <name>Mg(2+)</name>
        <dbReference type="ChEBI" id="CHEBI:18420"/>
    </cofactor>
</comment>
<dbReference type="FunFam" id="3.40.50.20:FF:000009">
    <property type="entry name" value="Glutathione synthetase"/>
    <property type="match status" value="1"/>
</dbReference>
<evidence type="ECO:0000256" key="16">
    <source>
        <dbReference type="PROSITE-ProRule" id="PRU00409"/>
    </source>
</evidence>
<evidence type="ECO:0000256" key="6">
    <source>
        <dbReference type="ARBA" id="ARBA00022684"/>
    </source>
</evidence>
<keyword evidence="6" id="KW-0317">Glutathione biosynthesis</keyword>
<proteinExistence type="inferred from homology"/>
<organism evidence="20">
    <name type="scientific">Knufia peltigerae</name>
    <dbReference type="NCBI Taxonomy" id="1002370"/>
    <lineage>
        <taxon>Eukaryota</taxon>
        <taxon>Fungi</taxon>
        <taxon>Dikarya</taxon>
        <taxon>Ascomycota</taxon>
        <taxon>Pezizomycotina</taxon>
        <taxon>Eurotiomycetes</taxon>
        <taxon>Chaetothyriomycetidae</taxon>
        <taxon>Chaetothyriales</taxon>
        <taxon>Trichomeriaceae</taxon>
        <taxon>Knufia</taxon>
    </lineage>
</organism>
<name>A0AA38Y0Q6_9EURO</name>
<dbReference type="GO" id="GO:0005737">
    <property type="term" value="C:cytoplasm"/>
    <property type="evidence" value="ECO:0007669"/>
    <property type="project" value="TreeGrafter"/>
</dbReference>
<dbReference type="Gene3D" id="3.30.470.20">
    <property type="entry name" value="ATP-grasp fold, B domain"/>
    <property type="match status" value="1"/>
</dbReference>
<dbReference type="Gene3D" id="3.40.50.20">
    <property type="match status" value="1"/>
</dbReference>
<dbReference type="PANTHER" id="PTHR21621">
    <property type="entry name" value="RIBOSOMAL PROTEIN S6 MODIFICATION PROTEIN"/>
    <property type="match status" value="1"/>
</dbReference>
<evidence type="ECO:0000256" key="8">
    <source>
        <dbReference type="ARBA" id="ARBA00022723"/>
    </source>
</evidence>
<keyword evidence="8" id="KW-0479">Metal-binding</keyword>
<dbReference type="EC" id="6.3.2.3" evidence="4"/>
<dbReference type="PROSITE" id="PS50975">
    <property type="entry name" value="ATP_GRASP"/>
    <property type="match status" value="1"/>
</dbReference>
<evidence type="ECO:0000256" key="15">
    <source>
        <dbReference type="ARBA" id="ARBA00050650"/>
    </source>
</evidence>
<evidence type="ECO:0000313" key="20">
    <source>
        <dbReference type="EMBL" id="KAJ9631500.1"/>
    </source>
</evidence>
<dbReference type="Gene3D" id="3.30.1150.10">
    <property type="match status" value="1"/>
</dbReference>
<dbReference type="InterPro" id="IPR013815">
    <property type="entry name" value="ATP_grasp_subdomain_1"/>
</dbReference>
<dbReference type="PANTHER" id="PTHR21621:SF4">
    <property type="entry name" value="GLUTATHIONE SYNTHETASE"/>
    <property type="match status" value="1"/>
</dbReference>
<dbReference type="NCBIfam" id="NF003573">
    <property type="entry name" value="PRK05246.1"/>
    <property type="match status" value="1"/>
</dbReference>
<dbReference type="EMBL" id="JAPDRN010000056">
    <property type="protein sequence ID" value="KAJ9631500.1"/>
    <property type="molecule type" value="Genomic_DNA"/>
</dbReference>
<dbReference type="AlphaFoldDB" id="A0AA38Y0Q6"/>
<feature type="domain" description="TonB C-terminal" evidence="19">
    <location>
        <begin position="503"/>
        <end position="601"/>
    </location>
</feature>
<dbReference type="InterPro" id="IPR016185">
    <property type="entry name" value="PreATP-grasp_dom_sf"/>
</dbReference>
<evidence type="ECO:0000256" key="2">
    <source>
        <dbReference type="ARBA" id="ARBA00001946"/>
    </source>
</evidence>
<dbReference type="InterPro" id="IPR004218">
    <property type="entry name" value="GSHS_ATP-bd"/>
</dbReference>
<comment type="subcellular location">
    <subcellularLocation>
        <location evidence="3">Membrane</location>
        <topology evidence="3">Single-pass membrane protein</topology>
    </subcellularLocation>
</comment>
<evidence type="ECO:0000256" key="10">
    <source>
        <dbReference type="ARBA" id="ARBA00022840"/>
    </source>
</evidence>
<reference evidence="20" key="1">
    <citation type="submission" date="2022-10" db="EMBL/GenBank/DDBJ databases">
        <title>Culturing micro-colonial fungi from biological soil crusts in the Mojave desert and describing Neophaeococcomyces mojavensis, and introducing the new genera and species Taxawa tesnikishii.</title>
        <authorList>
            <person name="Kurbessoian T."/>
            <person name="Stajich J.E."/>
        </authorList>
    </citation>
    <scope>NUCLEOTIDE SEQUENCE</scope>
    <source>
        <strain evidence="20">TK_35</strain>
    </source>
</reference>
<evidence type="ECO:0000256" key="3">
    <source>
        <dbReference type="ARBA" id="ARBA00004167"/>
    </source>
</evidence>
<keyword evidence="7" id="KW-0812">Transmembrane</keyword>
<accession>A0AA38Y0Q6</accession>
<keyword evidence="9 16" id="KW-0547">Nucleotide-binding</keyword>
<protein>
    <recommendedName>
        <fullName evidence="4">glutathione synthase</fullName>
        <ecNumber evidence="4">6.3.2.3</ecNumber>
    </recommendedName>
</protein>
<keyword evidence="10 16" id="KW-0067">ATP-binding</keyword>
<dbReference type="GO" id="GO:0004363">
    <property type="term" value="F:glutathione synthase activity"/>
    <property type="evidence" value="ECO:0007669"/>
    <property type="project" value="UniProtKB-EC"/>
</dbReference>
<evidence type="ECO:0000259" key="19">
    <source>
        <dbReference type="PROSITE" id="PS52015"/>
    </source>
</evidence>
<evidence type="ECO:0000256" key="7">
    <source>
        <dbReference type="ARBA" id="ARBA00022692"/>
    </source>
</evidence>
<evidence type="ECO:0000256" key="9">
    <source>
        <dbReference type="ARBA" id="ARBA00022741"/>
    </source>
</evidence>
<dbReference type="FunFam" id="3.30.1490.20:FF:000009">
    <property type="entry name" value="Glutathione synthetase"/>
    <property type="match status" value="1"/>
</dbReference>
<dbReference type="Pfam" id="PF02955">
    <property type="entry name" value="GSH-S_ATP"/>
    <property type="match status" value="1"/>
</dbReference>
<dbReference type="GO" id="GO:0046872">
    <property type="term" value="F:metal ion binding"/>
    <property type="evidence" value="ECO:0007669"/>
    <property type="project" value="UniProtKB-KW"/>
</dbReference>
<dbReference type="Gene3D" id="3.30.1490.20">
    <property type="entry name" value="ATP-grasp fold, A domain"/>
    <property type="match status" value="1"/>
</dbReference>
<dbReference type="SUPFAM" id="SSF52440">
    <property type="entry name" value="PreATP-grasp domain"/>
    <property type="match status" value="1"/>
</dbReference>
<evidence type="ECO:0000256" key="14">
    <source>
        <dbReference type="ARBA" id="ARBA00023211"/>
    </source>
</evidence>
<dbReference type="GO" id="GO:0005524">
    <property type="term" value="F:ATP binding"/>
    <property type="evidence" value="ECO:0007669"/>
    <property type="project" value="UniProtKB-UniRule"/>
</dbReference>
<comment type="caution">
    <text evidence="20">The sequence shown here is derived from an EMBL/GenBank/DDBJ whole genome shotgun (WGS) entry which is preliminary data.</text>
</comment>
<keyword evidence="12" id="KW-1133">Transmembrane helix</keyword>
<evidence type="ECO:0000256" key="1">
    <source>
        <dbReference type="ARBA" id="ARBA00001936"/>
    </source>
</evidence>
<evidence type="ECO:0000256" key="12">
    <source>
        <dbReference type="ARBA" id="ARBA00022989"/>
    </source>
</evidence>
<dbReference type="NCBIfam" id="TIGR01352">
    <property type="entry name" value="tonB_Cterm"/>
    <property type="match status" value="1"/>
</dbReference>
<gene>
    <name evidence="20" type="ORF">H2204_007946</name>
</gene>
<evidence type="ECO:0000259" key="18">
    <source>
        <dbReference type="PROSITE" id="PS50975"/>
    </source>
</evidence>
<dbReference type="SUPFAM" id="SSF74653">
    <property type="entry name" value="TolA/TonB C-terminal domain"/>
    <property type="match status" value="1"/>
</dbReference>